<comment type="caution">
    <text evidence="1">The sequence shown here is derived from an EMBL/GenBank/DDBJ whole genome shotgun (WGS) entry which is preliminary data.</text>
</comment>
<dbReference type="SFLD" id="SFLDS00003">
    <property type="entry name" value="Haloacid_Dehalogenase"/>
    <property type="match status" value="1"/>
</dbReference>
<sequence length="270" mass="31143">MSKIPFKAVVTDMDGTFLNSKNEYDHAYFQKILKQLKENNIHFIAASGRPLVRLRKDFENYRDQIDLIADNGSILVRDNNIINSHYFSYYSSIYLINFIQENFPNVSMIIKGVNHTYISTNAPVELKKDVVYYYLDTVIRLRNLNDIPASERVEMISLTGEVDAKEIEQKFNAKAPFKIHVSASGYQFADILPYRINKAHAIKYFLRYFDLTPDQLIAFGDGMNDAEMLKLANYSYAMANADPKLKKIAKYEAPSNNDNGVLRTLEQYLN</sequence>
<dbReference type="NCBIfam" id="TIGR01484">
    <property type="entry name" value="HAD-SF-IIB"/>
    <property type="match status" value="1"/>
</dbReference>
<dbReference type="Pfam" id="PF08282">
    <property type="entry name" value="Hydrolase_3"/>
    <property type="match status" value="1"/>
</dbReference>
<dbReference type="AlphaFoldDB" id="A0A0R1Y7Z8"/>
<dbReference type="PANTHER" id="PTHR10000">
    <property type="entry name" value="PHOSPHOSERINE PHOSPHATASE"/>
    <property type="match status" value="1"/>
</dbReference>
<dbReference type="InterPro" id="IPR006379">
    <property type="entry name" value="HAD-SF_hydro_IIB"/>
</dbReference>
<dbReference type="PANTHER" id="PTHR10000:SF53">
    <property type="entry name" value="5-AMINO-6-(5-PHOSPHO-D-RIBITYLAMINO)URACIL PHOSPHATASE YBJI-RELATED"/>
    <property type="match status" value="1"/>
</dbReference>
<dbReference type="eggNOG" id="COG0561">
    <property type="taxonomic scope" value="Bacteria"/>
</dbReference>
<dbReference type="InterPro" id="IPR036412">
    <property type="entry name" value="HAD-like_sf"/>
</dbReference>
<name>A0A0R1Y7Z8_9LACO</name>
<dbReference type="InterPro" id="IPR023214">
    <property type="entry name" value="HAD_sf"/>
</dbReference>
<dbReference type="SFLD" id="SFLDG01140">
    <property type="entry name" value="C2.B:_Phosphomannomutase_and_P"/>
    <property type="match status" value="1"/>
</dbReference>
<reference evidence="1 2" key="1">
    <citation type="journal article" date="2015" name="Genome Announc.">
        <title>Expanding the biotechnology potential of lactobacilli through comparative genomics of 213 strains and associated genera.</title>
        <authorList>
            <person name="Sun Z."/>
            <person name="Harris H.M."/>
            <person name="McCann A."/>
            <person name="Guo C."/>
            <person name="Argimon S."/>
            <person name="Zhang W."/>
            <person name="Yang X."/>
            <person name="Jeffery I.B."/>
            <person name="Cooney J.C."/>
            <person name="Kagawa T.F."/>
            <person name="Liu W."/>
            <person name="Song Y."/>
            <person name="Salvetti E."/>
            <person name="Wrobel A."/>
            <person name="Rasinkangas P."/>
            <person name="Parkhill J."/>
            <person name="Rea M.C."/>
            <person name="O'Sullivan O."/>
            <person name="Ritari J."/>
            <person name="Douillard F.P."/>
            <person name="Paul Ross R."/>
            <person name="Yang R."/>
            <person name="Briner A.E."/>
            <person name="Felis G.E."/>
            <person name="de Vos W.M."/>
            <person name="Barrangou R."/>
            <person name="Klaenhammer T.R."/>
            <person name="Caufield P.W."/>
            <person name="Cui Y."/>
            <person name="Zhang H."/>
            <person name="O'Toole P.W."/>
        </authorList>
    </citation>
    <scope>NUCLEOTIDE SEQUENCE [LARGE SCALE GENOMIC DNA]</scope>
    <source>
        <strain evidence="1 2">DSM 5661</strain>
    </source>
</reference>
<dbReference type="GO" id="GO:0000287">
    <property type="term" value="F:magnesium ion binding"/>
    <property type="evidence" value="ECO:0007669"/>
    <property type="project" value="TreeGrafter"/>
</dbReference>
<keyword evidence="1" id="KW-0378">Hydrolase</keyword>
<dbReference type="PATRIC" id="fig|1423754.3.peg.1544"/>
<protein>
    <submittedName>
        <fullName evidence="1">HAD superfamily hydrolase</fullName>
    </submittedName>
</protein>
<accession>A0A0R1Y7Z8</accession>
<dbReference type="OrthoDB" id="9814970at2"/>
<dbReference type="SUPFAM" id="SSF56784">
    <property type="entry name" value="HAD-like"/>
    <property type="match status" value="1"/>
</dbReference>
<dbReference type="Proteomes" id="UP000051223">
    <property type="component" value="Unassembled WGS sequence"/>
</dbReference>
<proteinExistence type="predicted"/>
<organism evidence="1 2">
    <name type="scientific">Lactobacillus hamsteri DSM 5661 = JCM 6256</name>
    <dbReference type="NCBI Taxonomy" id="1423754"/>
    <lineage>
        <taxon>Bacteria</taxon>
        <taxon>Bacillati</taxon>
        <taxon>Bacillota</taxon>
        <taxon>Bacilli</taxon>
        <taxon>Lactobacillales</taxon>
        <taxon>Lactobacillaceae</taxon>
        <taxon>Lactobacillus</taxon>
    </lineage>
</organism>
<dbReference type="InterPro" id="IPR000150">
    <property type="entry name" value="Cof"/>
</dbReference>
<gene>
    <name evidence="1" type="ORF">FC39_GL001499</name>
</gene>
<dbReference type="NCBIfam" id="TIGR00099">
    <property type="entry name" value="Cof-subfamily"/>
    <property type="match status" value="1"/>
</dbReference>
<dbReference type="Gene3D" id="3.40.50.1000">
    <property type="entry name" value="HAD superfamily/HAD-like"/>
    <property type="match status" value="1"/>
</dbReference>
<evidence type="ECO:0000313" key="1">
    <source>
        <dbReference type="EMBL" id="KRM37925.1"/>
    </source>
</evidence>
<dbReference type="GO" id="GO:0016791">
    <property type="term" value="F:phosphatase activity"/>
    <property type="evidence" value="ECO:0007669"/>
    <property type="project" value="TreeGrafter"/>
</dbReference>
<evidence type="ECO:0000313" key="2">
    <source>
        <dbReference type="Proteomes" id="UP000051223"/>
    </source>
</evidence>
<dbReference type="RefSeq" id="WP_025080396.1">
    <property type="nucleotide sequence ID" value="NZ_AZGI01000059.1"/>
</dbReference>
<dbReference type="STRING" id="1423754.FC39_GL001499"/>
<dbReference type="Gene3D" id="3.30.1240.10">
    <property type="match status" value="1"/>
</dbReference>
<dbReference type="PROSITE" id="PS01229">
    <property type="entry name" value="COF_2"/>
    <property type="match status" value="1"/>
</dbReference>
<dbReference type="GO" id="GO:0005829">
    <property type="term" value="C:cytosol"/>
    <property type="evidence" value="ECO:0007669"/>
    <property type="project" value="TreeGrafter"/>
</dbReference>
<dbReference type="CDD" id="cd07518">
    <property type="entry name" value="HAD_YbiV-Like"/>
    <property type="match status" value="1"/>
</dbReference>
<keyword evidence="2" id="KW-1185">Reference proteome</keyword>
<dbReference type="EMBL" id="AZGI01000059">
    <property type="protein sequence ID" value="KRM37925.1"/>
    <property type="molecule type" value="Genomic_DNA"/>
</dbReference>